<dbReference type="InterPro" id="IPR007492">
    <property type="entry name" value="LytTR_DNA-bd_dom"/>
</dbReference>
<dbReference type="Gene3D" id="3.40.50.2300">
    <property type="match status" value="1"/>
</dbReference>
<feature type="modified residue" description="4-aspartylphosphate" evidence="1">
    <location>
        <position position="65"/>
    </location>
</feature>
<dbReference type="InterPro" id="IPR046947">
    <property type="entry name" value="LytR-like"/>
</dbReference>
<dbReference type="SUPFAM" id="SSF52172">
    <property type="entry name" value="CheY-like"/>
    <property type="match status" value="1"/>
</dbReference>
<evidence type="ECO:0000259" key="3">
    <source>
        <dbReference type="PROSITE" id="PS50930"/>
    </source>
</evidence>
<organism evidence="4 5">
    <name type="scientific">Fusobacterium gonidiaformans 3-1-5R</name>
    <dbReference type="NCBI Taxonomy" id="469605"/>
    <lineage>
        <taxon>Bacteria</taxon>
        <taxon>Fusobacteriati</taxon>
        <taxon>Fusobacteriota</taxon>
        <taxon>Fusobacteriia</taxon>
        <taxon>Fusobacteriales</taxon>
        <taxon>Fusobacteriaceae</taxon>
        <taxon>Fusobacterium</taxon>
    </lineage>
</organism>
<dbReference type="EMBL" id="GG657975">
    <property type="protein sequence ID" value="EFS22333.1"/>
    <property type="molecule type" value="Genomic_DNA"/>
</dbReference>
<dbReference type="PANTHER" id="PTHR37299:SF1">
    <property type="entry name" value="STAGE 0 SPORULATION PROTEIN A HOMOLOG"/>
    <property type="match status" value="1"/>
</dbReference>
<dbReference type="SMART" id="SM00448">
    <property type="entry name" value="REC"/>
    <property type="match status" value="1"/>
</dbReference>
<gene>
    <name evidence="4" type="ORF">FSBG_01830</name>
</gene>
<dbReference type="BioCyc" id="FSP469605-HMP:GTSP-1874-MONOMER"/>
<dbReference type="HOGENOM" id="CLU_000445_14_1_0"/>
<evidence type="ECO:0000256" key="1">
    <source>
        <dbReference type="PROSITE-ProRule" id="PRU00169"/>
    </source>
</evidence>
<evidence type="ECO:0000259" key="2">
    <source>
        <dbReference type="PROSITE" id="PS50110"/>
    </source>
</evidence>
<feature type="domain" description="Response regulatory" evidence="2">
    <location>
        <begin position="12"/>
        <end position="128"/>
    </location>
</feature>
<proteinExistence type="predicted"/>
<keyword evidence="1" id="KW-0597">Phosphoprotein</keyword>
<dbReference type="InterPro" id="IPR001789">
    <property type="entry name" value="Sig_transdc_resp-reg_receiver"/>
</dbReference>
<dbReference type="Pfam" id="PF04397">
    <property type="entry name" value="LytTR"/>
    <property type="match status" value="1"/>
</dbReference>
<dbReference type="GO" id="GO:0000156">
    <property type="term" value="F:phosphorelay response regulator activity"/>
    <property type="evidence" value="ECO:0007669"/>
    <property type="project" value="InterPro"/>
</dbReference>
<protein>
    <submittedName>
        <fullName evidence="4">Putative sensory transduction protein LytT</fullName>
    </submittedName>
</protein>
<dbReference type="PROSITE" id="PS50930">
    <property type="entry name" value="HTH_LYTTR"/>
    <property type="match status" value="1"/>
</dbReference>
<dbReference type="GO" id="GO:0003677">
    <property type="term" value="F:DNA binding"/>
    <property type="evidence" value="ECO:0007669"/>
    <property type="project" value="InterPro"/>
</dbReference>
<feature type="domain" description="HTH LytTR-type" evidence="3">
    <location>
        <begin position="138"/>
        <end position="243"/>
    </location>
</feature>
<name>E5BIL0_9FUSO</name>
<dbReference type="SMART" id="SM00850">
    <property type="entry name" value="LytTR"/>
    <property type="match status" value="1"/>
</dbReference>
<dbReference type="Proteomes" id="UP000002975">
    <property type="component" value="Unassembled WGS sequence"/>
</dbReference>
<dbReference type="Gene3D" id="2.40.50.1020">
    <property type="entry name" value="LytTr DNA-binding domain"/>
    <property type="match status" value="1"/>
</dbReference>
<dbReference type="Pfam" id="PF00072">
    <property type="entry name" value="Response_reg"/>
    <property type="match status" value="1"/>
</dbReference>
<evidence type="ECO:0000313" key="4">
    <source>
        <dbReference type="EMBL" id="EFS22333.1"/>
    </source>
</evidence>
<dbReference type="InterPro" id="IPR011006">
    <property type="entry name" value="CheY-like_superfamily"/>
</dbReference>
<accession>E5BIL0</accession>
<evidence type="ECO:0000313" key="5">
    <source>
        <dbReference type="Proteomes" id="UP000002975"/>
    </source>
</evidence>
<keyword evidence="5" id="KW-1185">Reference proteome</keyword>
<dbReference type="PANTHER" id="PTHR37299">
    <property type="entry name" value="TRANSCRIPTIONAL REGULATOR-RELATED"/>
    <property type="match status" value="1"/>
</dbReference>
<dbReference type="CDD" id="cd17532">
    <property type="entry name" value="REC_LytTR_AlgR-like"/>
    <property type="match status" value="1"/>
</dbReference>
<dbReference type="AlphaFoldDB" id="E5BIL0"/>
<sequence>MDLSTGGGKTMRCVIVDDEFPAREELKYFISKFPGTELTQEFGDSLDAFDYLQEHAKEVDVLFLDINMPELNGLNLGKIIRKLNPAMKIIFVTAYREYAVDAFEIQAFDYLLKPYSEDRIEKLLSRLSVEKKQISNKVSISVGEKIMVFNTEDIIVVEADKKESRVYTTKECYLTKMKISDWEEQLPENQFYRCHRSYLVNLSKVREIEPWFNNSFVIHMENCPVKIPVSRNNMKEFKSLFQVR</sequence>
<dbReference type="PROSITE" id="PS50110">
    <property type="entry name" value="RESPONSE_REGULATORY"/>
    <property type="match status" value="1"/>
</dbReference>
<reference evidence="4 5" key="1">
    <citation type="submission" date="2009-02" db="EMBL/GenBank/DDBJ databases">
        <title>The Genome Sequence of Fusobacterium sp. 3_1_5R.</title>
        <authorList>
            <consortium name="The Broad Institute Genome Sequencing Platform"/>
            <person name="Ward D."/>
            <person name="Young S.K."/>
            <person name="Kodira C.D."/>
            <person name="Zeng Q."/>
            <person name="Koehrsen M."/>
            <person name="Alvarado L."/>
            <person name="Berlin A."/>
            <person name="Borenstein D."/>
            <person name="Chen Z."/>
            <person name="Engels R."/>
            <person name="Freedman E."/>
            <person name="Gellesch M."/>
            <person name="Goldberg J."/>
            <person name="Griggs A."/>
            <person name="Gujja S."/>
            <person name="Heiman D."/>
            <person name="Hepburn T."/>
            <person name="Howarth C."/>
            <person name="Jen D."/>
            <person name="Larson L."/>
            <person name="Lewis B."/>
            <person name="Mehta T."/>
            <person name="Park D."/>
            <person name="Pearson M."/>
            <person name="Roberts A."/>
            <person name="Saif S."/>
            <person name="Shea T."/>
            <person name="Shenoy N."/>
            <person name="Sisk P."/>
            <person name="Stolte C."/>
            <person name="Sykes S."/>
            <person name="Walk T."/>
            <person name="White J."/>
            <person name="Yandava C."/>
            <person name="Allen-Vercoe E."/>
            <person name="Strauss J."/>
            <person name="Ambrose C."/>
            <person name="Lander E."/>
            <person name="Nusbaum C."/>
            <person name="Galagan J."/>
            <person name="Birren B."/>
        </authorList>
    </citation>
    <scope>NUCLEOTIDE SEQUENCE [LARGE SCALE GENOMIC DNA]</scope>
    <source>
        <strain evidence="4 5">3_1_5R</strain>
    </source>
</reference>